<dbReference type="PROSITE" id="PS50110">
    <property type="entry name" value="RESPONSE_REGULATORY"/>
    <property type="match status" value="1"/>
</dbReference>
<evidence type="ECO:0000259" key="4">
    <source>
        <dbReference type="PROSITE" id="PS50110"/>
    </source>
</evidence>
<dbReference type="Pfam" id="PF00072">
    <property type="entry name" value="Response_reg"/>
    <property type="match status" value="1"/>
</dbReference>
<dbReference type="PANTHER" id="PTHR44591">
    <property type="entry name" value="STRESS RESPONSE REGULATOR PROTEIN 1"/>
    <property type="match status" value="1"/>
</dbReference>
<organism evidence="5 6">
    <name type="scientific">Niastella populi</name>
    <dbReference type="NCBI Taxonomy" id="550983"/>
    <lineage>
        <taxon>Bacteria</taxon>
        <taxon>Pseudomonadati</taxon>
        <taxon>Bacteroidota</taxon>
        <taxon>Chitinophagia</taxon>
        <taxon>Chitinophagales</taxon>
        <taxon>Chitinophagaceae</taxon>
        <taxon>Niastella</taxon>
    </lineage>
</organism>
<evidence type="ECO:0000313" key="5">
    <source>
        <dbReference type="EMBL" id="OQP62445.1"/>
    </source>
</evidence>
<dbReference type="EMBL" id="LWBP01000120">
    <property type="protein sequence ID" value="OQP62445.1"/>
    <property type="molecule type" value="Genomic_DNA"/>
</dbReference>
<feature type="modified residue" description="4-aspartylphosphate" evidence="3">
    <location>
        <position position="51"/>
    </location>
</feature>
<dbReference type="STRING" id="550983.A4R26_33910"/>
<dbReference type="SMART" id="SM00448">
    <property type="entry name" value="REC"/>
    <property type="match status" value="1"/>
</dbReference>
<dbReference type="SUPFAM" id="SSF52172">
    <property type="entry name" value="CheY-like"/>
    <property type="match status" value="1"/>
</dbReference>
<dbReference type="Gene3D" id="3.40.50.2300">
    <property type="match status" value="1"/>
</dbReference>
<feature type="domain" description="Response regulatory" evidence="4">
    <location>
        <begin position="1"/>
        <end position="118"/>
    </location>
</feature>
<dbReference type="Proteomes" id="UP000192276">
    <property type="component" value="Unassembled WGS sequence"/>
</dbReference>
<gene>
    <name evidence="5" type="ORF">A4R26_33910</name>
</gene>
<dbReference type="InterPro" id="IPR050595">
    <property type="entry name" value="Bact_response_regulator"/>
</dbReference>
<dbReference type="InterPro" id="IPR011006">
    <property type="entry name" value="CheY-like_superfamily"/>
</dbReference>
<evidence type="ECO:0000256" key="3">
    <source>
        <dbReference type="PROSITE-ProRule" id="PRU00169"/>
    </source>
</evidence>
<sequence length="128" mass="15152">MINDEDDCYFFKMVQDTFEHRVEPAYDRDGETAFKRLSEISTEVPDLLFLDWNMPKWTGKQCLIAIRRLPGYSEIPIIIYTTSREMKDKDDALRLGASYFLSKPASINQLYNELGYIFSLDWKMHELH</sequence>
<accession>A0A1V9FVR9</accession>
<keyword evidence="6" id="KW-1185">Reference proteome</keyword>
<name>A0A1V9FVR9_9BACT</name>
<evidence type="ECO:0000256" key="1">
    <source>
        <dbReference type="ARBA" id="ARBA00022553"/>
    </source>
</evidence>
<dbReference type="InterPro" id="IPR001789">
    <property type="entry name" value="Sig_transdc_resp-reg_receiver"/>
</dbReference>
<evidence type="ECO:0000256" key="2">
    <source>
        <dbReference type="ARBA" id="ARBA00023012"/>
    </source>
</evidence>
<dbReference type="PANTHER" id="PTHR44591:SF14">
    <property type="entry name" value="PROTEIN PILG"/>
    <property type="match status" value="1"/>
</dbReference>
<evidence type="ECO:0000313" key="6">
    <source>
        <dbReference type="Proteomes" id="UP000192276"/>
    </source>
</evidence>
<proteinExistence type="predicted"/>
<keyword evidence="2" id="KW-0902">Two-component regulatory system</keyword>
<keyword evidence="1 3" id="KW-0597">Phosphoprotein</keyword>
<comment type="caution">
    <text evidence="5">The sequence shown here is derived from an EMBL/GenBank/DDBJ whole genome shotgun (WGS) entry which is preliminary data.</text>
</comment>
<protein>
    <recommendedName>
        <fullName evidence="4">Response regulatory domain-containing protein</fullName>
    </recommendedName>
</protein>
<reference evidence="6" key="1">
    <citation type="submission" date="2016-04" db="EMBL/GenBank/DDBJ databases">
        <authorList>
            <person name="Chen L."/>
            <person name="Zhuang W."/>
            <person name="Wang G."/>
        </authorList>
    </citation>
    <scope>NUCLEOTIDE SEQUENCE [LARGE SCALE GENOMIC DNA]</scope>
    <source>
        <strain evidence="6">208</strain>
    </source>
</reference>
<dbReference type="GO" id="GO:0000160">
    <property type="term" value="P:phosphorelay signal transduction system"/>
    <property type="evidence" value="ECO:0007669"/>
    <property type="project" value="UniProtKB-KW"/>
</dbReference>
<dbReference type="AlphaFoldDB" id="A0A1V9FVR9"/>